<dbReference type="RefSeq" id="WP_147055830.1">
    <property type="nucleotide sequence ID" value="NZ_CP042437.1"/>
</dbReference>
<dbReference type="OrthoDB" id="9808622at2"/>
<dbReference type="InterPro" id="IPR011990">
    <property type="entry name" value="TPR-like_helical_dom_sf"/>
</dbReference>
<evidence type="ECO:0000256" key="1">
    <source>
        <dbReference type="PROSITE-ProRule" id="PRU00339"/>
    </source>
</evidence>
<name>A0A5B8W4C9_9SPHI</name>
<keyword evidence="2" id="KW-0812">Transmembrane</keyword>
<protein>
    <submittedName>
        <fullName evidence="3">Tetratricopeptide repeat protein</fullName>
    </submittedName>
</protein>
<evidence type="ECO:0000256" key="2">
    <source>
        <dbReference type="SAM" id="Phobius"/>
    </source>
</evidence>
<keyword evidence="4" id="KW-1185">Reference proteome</keyword>
<dbReference type="Gene3D" id="1.25.40.10">
    <property type="entry name" value="Tetratricopeptide repeat domain"/>
    <property type="match status" value="2"/>
</dbReference>
<dbReference type="AlphaFoldDB" id="A0A5B8W4C9"/>
<proteinExistence type="predicted"/>
<dbReference type="SUPFAM" id="SSF48452">
    <property type="entry name" value="TPR-like"/>
    <property type="match status" value="1"/>
</dbReference>
<dbReference type="Proteomes" id="UP000321362">
    <property type="component" value="Chromosome"/>
</dbReference>
<dbReference type="Pfam" id="PF13174">
    <property type="entry name" value="TPR_6"/>
    <property type="match status" value="1"/>
</dbReference>
<organism evidence="3 4">
    <name type="scientific">Mucilaginibacter ginsenosidivorax</name>
    <dbReference type="NCBI Taxonomy" id="862126"/>
    <lineage>
        <taxon>Bacteria</taxon>
        <taxon>Pseudomonadati</taxon>
        <taxon>Bacteroidota</taxon>
        <taxon>Sphingobacteriia</taxon>
        <taxon>Sphingobacteriales</taxon>
        <taxon>Sphingobacteriaceae</taxon>
        <taxon>Mucilaginibacter</taxon>
    </lineage>
</organism>
<gene>
    <name evidence="3" type="ORF">FSB76_18340</name>
</gene>
<keyword evidence="1" id="KW-0802">TPR repeat</keyword>
<feature type="transmembrane region" description="Helical" evidence="2">
    <location>
        <begin position="30"/>
        <end position="49"/>
    </location>
</feature>
<keyword evidence="2" id="KW-1133">Transmembrane helix</keyword>
<dbReference type="PROSITE" id="PS50005">
    <property type="entry name" value="TPR"/>
    <property type="match status" value="1"/>
</dbReference>
<accession>A0A5B8W4C9</accession>
<feature type="repeat" description="TPR" evidence="1">
    <location>
        <begin position="138"/>
        <end position="171"/>
    </location>
</feature>
<evidence type="ECO:0000313" key="4">
    <source>
        <dbReference type="Proteomes" id="UP000321362"/>
    </source>
</evidence>
<dbReference type="KEGG" id="mgk:FSB76_18340"/>
<dbReference type="EMBL" id="CP042437">
    <property type="protein sequence ID" value="QEC77802.1"/>
    <property type="molecule type" value="Genomic_DNA"/>
</dbReference>
<reference evidence="3 4" key="1">
    <citation type="journal article" date="2013" name="J. Microbiol.">
        <title>Mucilaginibacter ginsenosidivorax sp. nov., with ginsenoside converting activity isolated from sediment.</title>
        <authorList>
            <person name="Kim J.K."/>
            <person name="Choi T.E."/>
            <person name="Liu Q.M."/>
            <person name="Park H.Y."/>
            <person name="Yi T.H."/>
            <person name="Yoon M.H."/>
            <person name="Kim S.C."/>
            <person name="Im W.T."/>
        </authorList>
    </citation>
    <scope>NUCLEOTIDE SEQUENCE [LARGE SCALE GENOMIC DNA]</scope>
    <source>
        <strain evidence="3 4">KHI28</strain>
    </source>
</reference>
<sequence>MSKTQANTKVAAPDTTFGQSGNFVRENQKSLLFIGGAVVALIVIYFLYLKVYLGPLETKAANQMYVAQDFWAKKDWDKAINGDASYPGFKKIISEYSNTKAANLAYFYLGTAYLNKGEYHKAIENLTNYRGDDSMVAAEAYGSAGDAYVELKDYSNAVTYFNKAVDKAKNKFLSPLYLKKLGLVYEETKDNKSASEAYNRIKTEYPESAEAQNIDEYIARVDAKL</sequence>
<evidence type="ECO:0000313" key="3">
    <source>
        <dbReference type="EMBL" id="QEC77802.1"/>
    </source>
</evidence>
<dbReference type="Pfam" id="PF13432">
    <property type="entry name" value="TPR_16"/>
    <property type="match status" value="1"/>
</dbReference>
<dbReference type="InterPro" id="IPR019734">
    <property type="entry name" value="TPR_rpt"/>
</dbReference>
<dbReference type="SMART" id="SM00028">
    <property type="entry name" value="TPR"/>
    <property type="match status" value="3"/>
</dbReference>
<keyword evidence="2" id="KW-0472">Membrane</keyword>